<dbReference type="VEuPathDB" id="AmoebaDB:ACA1_159850"/>
<dbReference type="Proteomes" id="UP000011083">
    <property type="component" value="Unassembled WGS sequence"/>
</dbReference>
<evidence type="ECO:0000313" key="2">
    <source>
        <dbReference type="Proteomes" id="UP000011083"/>
    </source>
</evidence>
<dbReference type="GeneID" id="14923063"/>
<gene>
    <name evidence="1" type="ORF">ACA1_159850</name>
</gene>
<dbReference type="InterPro" id="IPR027267">
    <property type="entry name" value="AH/BAR_dom_sf"/>
</dbReference>
<dbReference type="RefSeq" id="XP_004348595.1">
    <property type="nucleotide sequence ID" value="XM_004348545.1"/>
</dbReference>
<dbReference type="AlphaFoldDB" id="L8HA82"/>
<keyword evidence="2" id="KW-1185">Reference proteome</keyword>
<evidence type="ECO:0008006" key="3">
    <source>
        <dbReference type="Google" id="ProtNLM"/>
    </source>
</evidence>
<dbReference type="SUPFAM" id="SSF103657">
    <property type="entry name" value="BAR/IMD domain-like"/>
    <property type="match status" value="1"/>
</dbReference>
<dbReference type="Gene3D" id="1.20.1270.60">
    <property type="entry name" value="Arfaptin homology (AH) domain/BAR domain"/>
    <property type="match status" value="1"/>
</dbReference>
<dbReference type="KEGG" id="acan:ACA1_159850"/>
<dbReference type="EMBL" id="KB007890">
    <property type="protein sequence ID" value="ELR22137.1"/>
    <property type="molecule type" value="Genomic_DNA"/>
</dbReference>
<name>L8HA82_ACACF</name>
<accession>L8HA82</accession>
<protein>
    <recommendedName>
        <fullName evidence="3">BAR domain-containing protein</fullName>
    </recommendedName>
</protein>
<reference evidence="1 2" key="1">
    <citation type="journal article" date="2013" name="Genome Biol.">
        <title>Genome of Acanthamoeba castellanii highlights extensive lateral gene transfer and early evolution of tyrosine kinase signaling.</title>
        <authorList>
            <person name="Clarke M."/>
            <person name="Lohan A.J."/>
            <person name="Liu B."/>
            <person name="Lagkouvardos I."/>
            <person name="Roy S."/>
            <person name="Zafar N."/>
            <person name="Bertelli C."/>
            <person name="Schilde C."/>
            <person name="Kianianmomeni A."/>
            <person name="Burglin T.R."/>
            <person name="Frech C."/>
            <person name="Turcotte B."/>
            <person name="Kopec K.O."/>
            <person name="Synnott J.M."/>
            <person name="Choo C."/>
            <person name="Paponov I."/>
            <person name="Finkler A."/>
            <person name="Soon Heng Tan C."/>
            <person name="Hutchins A.P."/>
            <person name="Weinmeier T."/>
            <person name="Rattei T."/>
            <person name="Chu J.S."/>
            <person name="Gimenez G."/>
            <person name="Irimia M."/>
            <person name="Rigden D.J."/>
            <person name="Fitzpatrick D.A."/>
            <person name="Lorenzo-Morales J."/>
            <person name="Bateman A."/>
            <person name="Chiu C.H."/>
            <person name="Tang P."/>
            <person name="Hegemann P."/>
            <person name="Fromm H."/>
            <person name="Raoult D."/>
            <person name="Greub G."/>
            <person name="Miranda-Saavedra D."/>
            <person name="Chen N."/>
            <person name="Nash P."/>
            <person name="Ginger M.L."/>
            <person name="Horn M."/>
            <person name="Schaap P."/>
            <person name="Caler L."/>
            <person name="Loftus B."/>
        </authorList>
    </citation>
    <scope>NUCLEOTIDE SEQUENCE [LARGE SCALE GENOMIC DNA]</scope>
    <source>
        <strain evidence="1 2">Neff</strain>
    </source>
</reference>
<feature type="non-terminal residue" evidence="1">
    <location>
        <position position="212"/>
    </location>
</feature>
<proteinExistence type="predicted"/>
<sequence>MKGVLSLFSSEKIALDTQNCKRVDDYANVIESLNVNLKNIQKKGRGYQKSEAAHIDEERSLLGDNMMELGRIFKAAYDDPLSILLGECVTGFAEFQRSFSDARSTLEGAFDRGVMKAVDAYILETEKAKELLKEHQKKIDAYGAAKAKTAKEKAAKKQNPIKVVEAEREESSAKQVLEDSERDVLNALQQVLKKNNKEMLAVVTSAYVAGLQ</sequence>
<evidence type="ECO:0000313" key="1">
    <source>
        <dbReference type="EMBL" id="ELR22137.1"/>
    </source>
</evidence>
<organism evidence="1 2">
    <name type="scientific">Acanthamoeba castellanii (strain ATCC 30010 / Neff)</name>
    <dbReference type="NCBI Taxonomy" id="1257118"/>
    <lineage>
        <taxon>Eukaryota</taxon>
        <taxon>Amoebozoa</taxon>
        <taxon>Discosea</taxon>
        <taxon>Longamoebia</taxon>
        <taxon>Centramoebida</taxon>
        <taxon>Acanthamoebidae</taxon>
        <taxon>Acanthamoeba</taxon>
    </lineage>
</organism>